<dbReference type="EMBL" id="WTVP01000002">
    <property type="protein sequence ID" value="NMG14176.1"/>
    <property type="molecule type" value="Genomic_DNA"/>
</dbReference>
<accession>A0ABX1NR62</accession>
<proteinExistence type="predicted"/>
<dbReference type="InterPro" id="IPR036736">
    <property type="entry name" value="ACP-like_sf"/>
</dbReference>
<dbReference type="Pfam" id="PF00550">
    <property type="entry name" value="PP-binding"/>
    <property type="match status" value="1"/>
</dbReference>
<dbReference type="PROSITE" id="PS50075">
    <property type="entry name" value="CARRIER"/>
    <property type="match status" value="1"/>
</dbReference>
<name>A0ABX1NR62_9RHOO</name>
<reference evidence="2 3" key="1">
    <citation type="submission" date="2019-12" db="EMBL/GenBank/DDBJ databases">
        <title>Comparative genomics gives insights into the taxonomy of the Azoarcus-Aromatoleum group and reveals separate origins of nif in the plant-associated Azoarcus and non-plant-associated Aromatoleum sub-groups.</title>
        <authorList>
            <person name="Lafos M."/>
            <person name="Maluk M."/>
            <person name="Batista M."/>
            <person name="Junghare M."/>
            <person name="Carmona M."/>
            <person name="Faoro H."/>
            <person name="Cruz L.M."/>
            <person name="Battistoni F."/>
            <person name="De Souza E."/>
            <person name="Pedrosa F."/>
            <person name="Chen W.-M."/>
            <person name="Poole P.S."/>
            <person name="Dixon R.A."/>
            <person name="James E.K."/>
        </authorList>
    </citation>
    <scope>NUCLEOTIDE SEQUENCE [LARGE SCALE GENOMIC DNA]</scope>
    <source>
        <strain evidence="2 3">PbN1</strain>
    </source>
</reference>
<dbReference type="Gene3D" id="1.10.1200.10">
    <property type="entry name" value="ACP-like"/>
    <property type="match status" value="1"/>
</dbReference>
<organism evidence="2 3">
    <name type="scientific">Aromatoleum bremense</name>
    <dbReference type="NCBI Taxonomy" id="76115"/>
    <lineage>
        <taxon>Bacteria</taxon>
        <taxon>Pseudomonadati</taxon>
        <taxon>Pseudomonadota</taxon>
        <taxon>Betaproteobacteria</taxon>
        <taxon>Rhodocyclales</taxon>
        <taxon>Rhodocyclaceae</taxon>
        <taxon>Aromatoleum</taxon>
    </lineage>
</organism>
<evidence type="ECO:0000313" key="3">
    <source>
        <dbReference type="Proteomes" id="UP000633943"/>
    </source>
</evidence>
<comment type="caution">
    <text evidence="2">The sequence shown here is derived from an EMBL/GenBank/DDBJ whole genome shotgun (WGS) entry which is preliminary data.</text>
</comment>
<dbReference type="SUPFAM" id="SSF47336">
    <property type="entry name" value="ACP-like"/>
    <property type="match status" value="1"/>
</dbReference>
<evidence type="ECO:0000313" key="2">
    <source>
        <dbReference type="EMBL" id="NMG14176.1"/>
    </source>
</evidence>
<gene>
    <name evidence="2" type="ORF">GPA24_01190</name>
</gene>
<sequence>MNEVQIRDIVLDALSAVAPDADTSSLAPDKSFRDQLDYFDSMDFFNFVVGLHKAFGIDIPEADYPRLSNLDACTRYFKTKLG</sequence>
<evidence type="ECO:0000259" key="1">
    <source>
        <dbReference type="PROSITE" id="PS50075"/>
    </source>
</evidence>
<protein>
    <submittedName>
        <fullName evidence="2">Acyl carrier protein</fullName>
    </submittedName>
</protein>
<dbReference type="InterPro" id="IPR009081">
    <property type="entry name" value="PP-bd_ACP"/>
</dbReference>
<dbReference type="Proteomes" id="UP000633943">
    <property type="component" value="Unassembled WGS sequence"/>
</dbReference>
<feature type="domain" description="Carrier" evidence="1">
    <location>
        <begin position="1"/>
        <end position="81"/>
    </location>
</feature>
<keyword evidence="3" id="KW-1185">Reference proteome</keyword>
<dbReference type="RefSeq" id="WP_169201016.1">
    <property type="nucleotide sequence ID" value="NZ_CP059467.1"/>
</dbReference>